<sequence>MLNLLHRAAAIAAGALLGLTTVLAGPAHADAPTPQTDITGAAACVAGEWVVTWTITNNWTEQAKVGKLTTAPASVPGLDNGLYLYRRSESGTVGKNVFTQVLRGSPPSASVSFVAEWAKTKDRDNTATVQLGQCDPPERPCVEKAQARFHHEFAIKEGEAKATVSLDGDVKLCAAEPVTLVTYFAPKPQFSVPQYAFAHQSATISNEDRTVTLSAKLPDCYTQADLFFGGEDDVIEEITEGGRRYDDRKLGSRTGLGARSQGKPGWYNGGAKGCHQPLVQPVSQCDGTVDVNLSNPGEQTKYAVDFTVRAGDFTRTVTVAPGQGDTVRVPAGSGPVTVTADDMDDVTYTWTRPGSCPAPVVTVENDCKTVAVTVTNPRDAVPARATVAYGAESKQLTVAPGASERALFTAGEATEATVTIEGREPVTVSVEQPDCDSPGDGGPGDDGSGGGAGDGTPGDGGNDGGLPVTGAAAGVIAAGAAVLLLGGGVLFLVARRRRITFTP</sequence>
<dbReference type="RefSeq" id="WP_203774673.1">
    <property type="nucleotide sequence ID" value="NZ_BAAAYJ010000022.1"/>
</dbReference>
<protein>
    <recommendedName>
        <fullName evidence="6">LPXTG-motif cell wall anchor domain-containing protein</fullName>
    </recommendedName>
</protein>
<keyword evidence="5" id="KW-1185">Reference proteome</keyword>
<reference evidence="4" key="1">
    <citation type="submission" date="2021-01" db="EMBL/GenBank/DDBJ databases">
        <title>Whole genome shotgun sequence of Actinoplanes nipponensis NBRC 14063.</title>
        <authorList>
            <person name="Komaki H."/>
            <person name="Tamura T."/>
        </authorList>
    </citation>
    <scope>NUCLEOTIDE SEQUENCE</scope>
    <source>
        <strain evidence="4">NBRC 14063</strain>
    </source>
</reference>
<feature type="signal peptide" evidence="3">
    <location>
        <begin position="1"/>
        <end position="24"/>
    </location>
</feature>
<gene>
    <name evidence="4" type="ORF">Ani05nite_64750</name>
</gene>
<keyword evidence="2" id="KW-1133">Transmembrane helix</keyword>
<feature type="region of interest" description="Disordered" evidence="1">
    <location>
        <begin position="423"/>
        <end position="465"/>
    </location>
</feature>
<comment type="caution">
    <text evidence="4">The sequence shown here is derived from an EMBL/GenBank/DDBJ whole genome shotgun (WGS) entry which is preliminary data.</text>
</comment>
<organism evidence="4 5">
    <name type="scientific">Actinoplanes nipponensis</name>
    <dbReference type="NCBI Taxonomy" id="135950"/>
    <lineage>
        <taxon>Bacteria</taxon>
        <taxon>Bacillati</taxon>
        <taxon>Actinomycetota</taxon>
        <taxon>Actinomycetes</taxon>
        <taxon>Micromonosporales</taxon>
        <taxon>Micromonosporaceae</taxon>
        <taxon>Actinoplanes</taxon>
    </lineage>
</organism>
<feature type="transmembrane region" description="Helical" evidence="2">
    <location>
        <begin position="471"/>
        <end position="494"/>
    </location>
</feature>
<dbReference type="EMBL" id="BOMQ01000077">
    <property type="protein sequence ID" value="GIE52941.1"/>
    <property type="molecule type" value="Genomic_DNA"/>
</dbReference>
<feature type="compositionally biased region" description="Gly residues" evidence="1">
    <location>
        <begin position="439"/>
        <end position="464"/>
    </location>
</feature>
<dbReference type="Proteomes" id="UP000647172">
    <property type="component" value="Unassembled WGS sequence"/>
</dbReference>
<evidence type="ECO:0000256" key="3">
    <source>
        <dbReference type="SAM" id="SignalP"/>
    </source>
</evidence>
<keyword evidence="2" id="KW-0472">Membrane</keyword>
<evidence type="ECO:0000313" key="4">
    <source>
        <dbReference type="EMBL" id="GIE52941.1"/>
    </source>
</evidence>
<accession>A0A919MPT6</accession>
<name>A0A919MPT6_9ACTN</name>
<dbReference type="AlphaFoldDB" id="A0A919MPT6"/>
<keyword evidence="3" id="KW-0732">Signal</keyword>
<keyword evidence="2" id="KW-0812">Transmembrane</keyword>
<proteinExistence type="predicted"/>
<feature type="chain" id="PRO_5039479749" description="LPXTG-motif cell wall anchor domain-containing protein" evidence="3">
    <location>
        <begin position="25"/>
        <end position="503"/>
    </location>
</feature>
<evidence type="ECO:0000256" key="2">
    <source>
        <dbReference type="SAM" id="Phobius"/>
    </source>
</evidence>
<evidence type="ECO:0008006" key="6">
    <source>
        <dbReference type="Google" id="ProtNLM"/>
    </source>
</evidence>
<evidence type="ECO:0000256" key="1">
    <source>
        <dbReference type="SAM" id="MobiDB-lite"/>
    </source>
</evidence>
<evidence type="ECO:0000313" key="5">
    <source>
        <dbReference type="Proteomes" id="UP000647172"/>
    </source>
</evidence>